<name>A0A7S3FFN5_9VIRI</name>
<feature type="region of interest" description="Disordered" evidence="1">
    <location>
        <begin position="1"/>
        <end position="44"/>
    </location>
</feature>
<accession>A0A7S3FFN5</accession>
<reference evidence="2" key="1">
    <citation type="submission" date="2021-01" db="EMBL/GenBank/DDBJ databases">
        <authorList>
            <person name="Corre E."/>
            <person name="Pelletier E."/>
            <person name="Niang G."/>
            <person name="Scheremetjew M."/>
            <person name="Finn R."/>
            <person name="Kale V."/>
            <person name="Holt S."/>
            <person name="Cochrane G."/>
            <person name="Meng A."/>
            <person name="Brown T."/>
            <person name="Cohen L."/>
        </authorList>
    </citation>
    <scope>NUCLEOTIDE SEQUENCE</scope>
    <source>
        <strain evidence="2">RCC927</strain>
    </source>
</reference>
<proteinExistence type="predicted"/>
<gene>
    <name evidence="2" type="ORF">PSIN1315_LOCUS10279</name>
</gene>
<feature type="region of interest" description="Disordered" evidence="1">
    <location>
        <begin position="371"/>
        <end position="412"/>
    </location>
</feature>
<dbReference type="EMBL" id="HBHY01015892">
    <property type="protein sequence ID" value="CAE0145279.1"/>
    <property type="molecule type" value="Transcribed_RNA"/>
</dbReference>
<organism evidence="2">
    <name type="scientific">Prasinoderma singulare</name>
    <dbReference type="NCBI Taxonomy" id="676789"/>
    <lineage>
        <taxon>Eukaryota</taxon>
        <taxon>Viridiplantae</taxon>
        <taxon>Prasinodermophyta</taxon>
        <taxon>Prasinodermophyceae</taxon>
        <taxon>Prasinodermales</taxon>
        <taxon>Prasinodermaceae</taxon>
        <taxon>Prasinoderma</taxon>
    </lineage>
</organism>
<protein>
    <submittedName>
        <fullName evidence="2">Uncharacterized protein</fullName>
    </submittedName>
</protein>
<dbReference type="AlphaFoldDB" id="A0A7S3FFN5"/>
<evidence type="ECO:0000313" key="2">
    <source>
        <dbReference type="EMBL" id="CAE0145279.1"/>
    </source>
</evidence>
<feature type="compositionally biased region" description="Pro residues" evidence="1">
    <location>
        <begin position="1"/>
        <end position="12"/>
    </location>
</feature>
<sequence>MPPSAPTPPASPSLPRTVVTSNGRTRKLPRSRRPAPGSRRHACRTRNRGAAHNCHRCSWMATLSNGACSVAVHDSTAGARCGSCGTVYHLHDCGNRFANAGLSAAGAALCPKCSKACVCEGGPVHCYASARRERHRDRQGAKRLLALEGSAVDDDGSASGGTSKRPRTAAAPPVMAAASAAMLASAVSDAPWARILPQNAPTAAAPVAAALPAAPAMAGSALAQQTLLAALQAQQAQLCQAVWAQQLGQARVALAAANTRQESPLQQLQAAQWQQVLQTLSALQSVPVQPAVPLAAVMPTAAAVPTAAPVVATLQAPVVSAAAAKQRHHAVAQLSAALPSTAGEGLAAATPPLSSLGVDLAARQQATAAFTAAEPTAETPDAATAGSAAAAVAQALQQQTPAHPPAEQAAAGHDAELHFASHDPAHLRQIAVAMLSLAEAEPADETKDDSDESR</sequence>
<feature type="region of interest" description="Disordered" evidence="1">
    <location>
        <begin position="151"/>
        <end position="171"/>
    </location>
</feature>
<evidence type="ECO:0000256" key="1">
    <source>
        <dbReference type="SAM" id="MobiDB-lite"/>
    </source>
</evidence>
<feature type="compositionally biased region" description="Basic residues" evidence="1">
    <location>
        <begin position="24"/>
        <end position="44"/>
    </location>
</feature>
<feature type="compositionally biased region" description="Low complexity" evidence="1">
    <location>
        <begin position="371"/>
        <end position="401"/>
    </location>
</feature>